<name>A0A4U1JU91_RHOCA</name>
<dbReference type="AlphaFoldDB" id="A0A4U1JU91"/>
<proteinExistence type="predicted"/>
<comment type="caution">
    <text evidence="1">The sequence shown here is derived from an EMBL/GenBank/DDBJ whole genome shotgun (WGS) entry which is preliminary data.</text>
</comment>
<evidence type="ECO:0000313" key="1">
    <source>
        <dbReference type="EMBL" id="TKD22685.1"/>
    </source>
</evidence>
<organism evidence="1 2">
    <name type="scientific">Rhodobacter capsulatus</name>
    <name type="common">Rhodopseudomonas capsulata</name>
    <dbReference type="NCBI Taxonomy" id="1061"/>
    <lineage>
        <taxon>Bacteria</taxon>
        <taxon>Pseudomonadati</taxon>
        <taxon>Pseudomonadota</taxon>
        <taxon>Alphaproteobacteria</taxon>
        <taxon>Rhodobacterales</taxon>
        <taxon>Rhodobacter group</taxon>
        <taxon>Rhodobacter</taxon>
    </lineage>
</organism>
<dbReference type="Proteomes" id="UP000310597">
    <property type="component" value="Unassembled WGS sequence"/>
</dbReference>
<dbReference type="OrthoDB" id="7689644at2"/>
<dbReference type="EMBL" id="SWJZ01000017">
    <property type="protein sequence ID" value="TKD22685.1"/>
    <property type="molecule type" value="Genomic_DNA"/>
</dbReference>
<reference evidence="1 2" key="1">
    <citation type="submission" date="2019-04" db="EMBL/GenBank/DDBJ databases">
        <title>Draft Whole-Genome sequence of the purple photosynthetic bacterium Rhodobacter capsulatus SP108 with an indigenous class A beta-lactamase.</title>
        <authorList>
            <person name="Robertson S."/>
            <person name="Meyer T.E."/>
            <person name="Kyndt J.A."/>
        </authorList>
    </citation>
    <scope>NUCLEOTIDE SEQUENCE [LARGE SCALE GENOMIC DNA]</scope>
    <source>
        <strain evidence="1 2">SP108</strain>
    </source>
</reference>
<protein>
    <submittedName>
        <fullName evidence="1">Uncharacterized protein</fullName>
    </submittedName>
</protein>
<dbReference type="GeneID" id="31490346"/>
<dbReference type="RefSeq" id="WP_013067188.1">
    <property type="nucleotide sequence ID" value="NZ_CP198940.1"/>
</dbReference>
<evidence type="ECO:0000313" key="2">
    <source>
        <dbReference type="Proteomes" id="UP000310597"/>
    </source>
</evidence>
<dbReference type="OMA" id="RIPGGYE"/>
<sequence>MHLIIATESFADVPLRRIPGGYEAVLAGKALKRLIDATFEGASIEVWGGDLSAHGLDVTDIRMAGATTTVTLMAAGAKAIH</sequence>
<gene>
    <name evidence="1" type="ORF">FBT96_06080</name>
</gene>
<accession>A0A4U1JU91</accession>